<dbReference type="PROSITE" id="PS50006">
    <property type="entry name" value="FHA_DOMAIN"/>
    <property type="match status" value="1"/>
</dbReference>
<keyword evidence="6" id="KW-0812">Transmembrane</keyword>
<dbReference type="PANTHER" id="PTHR22683">
    <property type="entry name" value="SPORULATION PROTEIN RELATED"/>
    <property type="match status" value="1"/>
</dbReference>
<dbReference type="Gene3D" id="2.60.200.20">
    <property type="match status" value="1"/>
</dbReference>
<dbReference type="EMBL" id="JAVALS010000004">
    <property type="protein sequence ID" value="MDP5227230.1"/>
    <property type="molecule type" value="Genomic_DNA"/>
</dbReference>
<dbReference type="Gene3D" id="3.40.50.300">
    <property type="entry name" value="P-loop containing nucleotide triphosphate hydrolases"/>
    <property type="match status" value="1"/>
</dbReference>
<keyword evidence="6" id="KW-0472">Membrane</keyword>
<dbReference type="Pfam" id="PF01580">
    <property type="entry name" value="FtsK_SpoIIIE"/>
    <property type="match status" value="1"/>
</dbReference>
<evidence type="ECO:0000259" key="7">
    <source>
        <dbReference type="PROSITE" id="PS50006"/>
    </source>
</evidence>
<evidence type="ECO:0000256" key="5">
    <source>
        <dbReference type="SAM" id="MobiDB-lite"/>
    </source>
</evidence>
<protein>
    <submittedName>
        <fullName evidence="9">FtsK/SpoIIIE domain-containing protein</fullName>
    </submittedName>
</protein>
<evidence type="ECO:0000256" key="4">
    <source>
        <dbReference type="PROSITE-ProRule" id="PRU00289"/>
    </source>
</evidence>
<keyword evidence="3 4" id="KW-0067">ATP-binding</keyword>
<feature type="compositionally biased region" description="Basic residues" evidence="5">
    <location>
        <begin position="333"/>
        <end position="342"/>
    </location>
</feature>
<dbReference type="CDD" id="cd00060">
    <property type="entry name" value="FHA"/>
    <property type="match status" value="1"/>
</dbReference>
<dbReference type="CDD" id="cd01127">
    <property type="entry name" value="TrwB_TraG_TraD_VirD4"/>
    <property type="match status" value="1"/>
</dbReference>
<accession>A0ABT9INU8</accession>
<feature type="transmembrane region" description="Helical" evidence="6">
    <location>
        <begin position="220"/>
        <end position="243"/>
    </location>
</feature>
<dbReference type="SUPFAM" id="SSF49879">
    <property type="entry name" value="SMAD/FHA domain"/>
    <property type="match status" value="1"/>
</dbReference>
<sequence length="1099" mass="115438">MGTRIECTLLRLPDAPPFEPAEPLELSIEFGPGSGGAELAAALRDNFGLLSVSVEGTDLATLQPGESTLRNGCVLVAAERPVRVAPRGNDDGAHLDLVLLSGPDAGASLPLHRGDYHIGRGEGAVPLTDPSLSRRHSRLTVSAEAIRWTDESGSRGTFLDGRPFRGATVLTTGLTFRCGAGTFSIRSRPLWTLDVSSLGTPPQHPESAVRSRPPRRWATGLLALLPLVGSVALAATLGSWPFLAVSVLSGLPFLVSAFRPDGGPPPGAPASTAAPRLPYAGFPRLGELLLAQPSAVSQASPAQPERQGHSDGSNPAPGPWIRLGEHTTAAARSSRRKTHSSGRRQSMSGSPVVMGLGQGLRIQAGHRDYRDFVHGVIAQLARRHPDGAPRILLVGPPTGFPPHLRFLPNVHHCPTWADASDKDRPGPSSGTLLVLTPGSEVPVDTPLSGNGWCAIVHLGGAAASMPGAPVLRLERDRACLETDDGHVFPHTGQSAEFIPDLADARAFEQFCRGFQPPHGSGTPESGPSAEPPTQVSLAGLLPADVSSVHTRWEQSRNKPAYRFPVGESGAGEVMLDLVDDGPHFLVAGTTGSGKSGFLRSLVLSAAAHLSPEDLGLVLVDFKGGATFQDVQRLPHVQGLVTDLGAHELERTLISLRAELQRREHLFREHLVGDWEAWRALGLEADGPLPRICLIIDEFRMMLDHAPDSLAELIRLASVGRSLGLHLVLATQRPQGAIGADIRANIGTCIALRVQSDLDSLDVIGSSHAARLPPGSPGRAILSSGGDRTEFQVAAEAVPQSVRPGEVSIRRWPLTGQVDWPVSAPDPMSPGDTGSLVSLLIEAEAGHRMPRPVLAPPLPRSVEPGEIAAPGALALVDLPAGQSSVPLVCGPGESAAIIGSDTDCSDTARAVLASLLGHCALRLITHDGSAIQAFAEEAAARGGSPASTGAPLRASLDDAGAIAALLQGIGRETSQAGLATGLSRGPADTLLYVESWEALQSILRTSEHFGMESMFQELLRTAASRGLRVIVAGREGLTASRSLSLVDHVIHHPSGVLDDDPRLSRMVRGLPRIPGRVLVRSARLGPGHHMAQAVRLAEQI</sequence>
<dbReference type="PROSITE" id="PS50901">
    <property type="entry name" value="FTSK"/>
    <property type="match status" value="1"/>
</dbReference>
<keyword evidence="10" id="KW-1185">Reference proteome</keyword>
<dbReference type="InterPro" id="IPR008984">
    <property type="entry name" value="SMAD_FHA_dom_sf"/>
</dbReference>
<evidence type="ECO:0000313" key="9">
    <source>
        <dbReference type="EMBL" id="MDP5227230.1"/>
    </source>
</evidence>
<evidence type="ECO:0000313" key="10">
    <source>
        <dbReference type="Proteomes" id="UP001232725"/>
    </source>
</evidence>
<dbReference type="Proteomes" id="UP001232725">
    <property type="component" value="Unassembled WGS sequence"/>
</dbReference>
<dbReference type="InterPro" id="IPR002543">
    <property type="entry name" value="FtsK_dom"/>
</dbReference>
<evidence type="ECO:0000256" key="2">
    <source>
        <dbReference type="ARBA" id="ARBA00022741"/>
    </source>
</evidence>
<feature type="region of interest" description="Disordered" evidence="5">
    <location>
        <begin position="294"/>
        <end position="353"/>
    </location>
</feature>
<keyword evidence="2 4" id="KW-0547">Nucleotide-binding</keyword>
<evidence type="ECO:0000256" key="1">
    <source>
        <dbReference type="ARBA" id="ARBA00022553"/>
    </source>
</evidence>
<name>A0ABT9INU8_9MICC</name>
<reference evidence="9 10" key="1">
    <citation type="submission" date="2023-08" db="EMBL/GenBank/DDBJ databases">
        <title>Arthrobacter horti sp. nov., isolated from forest soil.</title>
        <authorList>
            <person name="Park M."/>
        </authorList>
    </citation>
    <scope>NUCLEOTIDE SEQUENCE [LARGE SCALE GENOMIC DNA]</scope>
    <source>
        <strain evidence="9 10">YJM1</strain>
    </source>
</reference>
<gene>
    <name evidence="9" type="ORF">Q9R02_08715</name>
</gene>
<evidence type="ECO:0000256" key="6">
    <source>
        <dbReference type="SAM" id="Phobius"/>
    </source>
</evidence>
<evidence type="ECO:0000259" key="8">
    <source>
        <dbReference type="PROSITE" id="PS50901"/>
    </source>
</evidence>
<proteinExistence type="predicted"/>
<dbReference type="Pfam" id="PF16697">
    <property type="entry name" value="Yop-YscD_cpl"/>
    <property type="match status" value="1"/>
</dbReference>
<evidence type="ECO:0000256" key="3">
    <source>
        <dbReference type="ARBA" id="ARBA00022840"/>
    </source>
</evidence>
<keyword evidence="6" id="KW-1133">Transmembrane helix</keyword>
<dbReference type="InterPro" id="IPR027417">
    <property type="entry name" value="P-loop_NTPase"/>
</dbReference>
<dbReference type="InterPro" id="IPR050206">
    <property type="entry name" value="FtsK/SpoIIIE/SftA"/>
</dbReference>
<dbReference type="InterPro" id="IPR032030">
    <property type="entry name" value="YscD_cytoplasmic_dom"/>
</dbReference>
<feature type="domain" description="FtsK" evidence="8">
    <location>
        <begin position="570"/>
        <end position="760"/>
    </location>
</feature>
<dbReference type="PANTHER" id="PTHR22683:SF1">
    <property type="entry name" value="TYPE VII SECRETION SYSTEM PROTEIN ESSC"/>
    <property type="match status" value="1"/>
</dbReference>
<keyword evidence="1" id="KW-0597">Phosphoprotein</keyword>
<feature type="binding site" evidence="4">
    <location>
        <begin position="588"/>
        <end position="595"/>
    </location>
    <ligand>
        <name>ATP</name>
        <dbReference type="ChEBI" id="CHEBI:30616"/>
    </ligand>
</feature>
<dbReference type="InterPro" id="IPR000253">
    <property type="entry name" value="FHA_dom"/>
</dbReference>
<organism evidence="9 10">
    <name type="scientific">Arthrobacter horti</name>
    <dbReference type="NCBI Taxonomy" id="3068273"/>
    <lineage>
        <taxon>Bacteria</taxon>
        <taxon>Bacillati</taxon>
        <taxon>Actinomycetota</taxon>
        <taxon>Actinomycetes</taxon>
        <taxon>Micrococcales</taxon>
        <taxon>Micrococcaceae</taxon>
        <taxon>Arthrobacter</taxon>
    </lineage>
</organism>
<comment type="caution">
    <text evidence="9">The sequence shown here is derived from an EMBL/GenBank/DDBJ whole genome shotgun (WGS) entry which is preliminary data.</text>
</comment>
<dbReference type="SUPFAM" id="SSF52540">
    <property type="entry name" value="P-loop containing nucleoside triphosphate hydrolases"/>
    <property type="match status" value="1"/>
</dbReference>
<feature type="region of interest" description="Disordered" evidence="5">
    <location>
        <begin position="512"/>
        <end position="534"/>
    </location>
</feature>
<dbReference type="RefSeq" id="WP_305996276.1">
    <property type="nucleotide sequence ID" value="NZ_JAVALS010000004.1"/>
</dbReference>
<feature type="compositionally biased region" description="Low complexity" evidence="5">
    <location>
        <begin position="294"/>
        <end position="304"/>
    </location>
</feature>
<feature type="domain" description="FHA" evidence="7">
    <location>
        <begin position="116"/>
        <end position="164"/>
    </location>
</feature>